<dbReference type="AlphaFoldDB" id="A0A512C6Z4"/>
<evidence type="ECO:0000256" key="1">
    <source>
        <dbReference type="SAM" id="MobiDB-lite"/>
    </source>
</evidence>
<feature type="region of interest" description="Disordered" evidence="1">
    <location>
        <begin position="48"/>
        <end position="72"/>
    </location>
</feature>
<dbReference type="Proteomes" id="UP000321301">
    <property type="component" value="Unassembled WGS sequence"/>
</dbReference>
<dbReference type="InterPro" id="IPR006860">
    <property type="entry name" value="FecR"/>
</dbReference>
<dbReference type="Gene3D" id="2.60.120.1440">
    <property type="match status" value="1"/>
</dbReference>
<feature type="domain" description="FecR protein" evidence="2">
    <location>
        <begin position="140"/>
        <end position="223"/>
    </location>
</feature>
<gene>
    <name evidence="4" type="ORF">CQA01_05200</name>
</gene>
<organism evidence="4 5">
    <name type="scientific">Cyclobacterium qasimii</name>
    <dbReference type="NCBI Taxonomy" id="1350429"/>
    <lineage>
        <taxon>Bacteria</taxon>
        <taxon>Pseudomonadati</taxon>
        <taxon>Bacteroidota</taxon>
        <taxon>Cytophagia</taxon>
        <taxon>Cytophagales</taxon>
        <taxon>Cyclobacteriaceae</taxon>
        <taxon>Cyclobacterium</taxon>
    </lineage>
</organism>
<dbReference type="PANTHER" id="PTHR30273">
    <property type="entry name" value="PERIPLASMIC SIGNAL SENSOR AND SIGMA FACTOR ACTIVATOR FECR-RELATED"/>
    <property type="match status" value="1"/>
</dbReference>
<keyword evidence="5" id="KW-1185">Reference proteome</keyword>
<proteinExistence type="predicted"/>
<dbReference type="InterPro" id="IPR032508">
    <property type="entry name" value="FecR_C"/>
</dbReference>
<dbReference type="RefSeq" id="WP_020890096.1">
    <property type="nucleotide sequence ID" value="NZ_BJYV01000001.1"/>
</dbReference>
<evidence type="ECO:0000259" key="2">
    <source>
        <dbReference type="Pfam" id="PF04773"/>
    </source>
</evidence>
<feature type="domain" description="Protein FecR C-terminal" evidence="3">
    <location>
        <begin position="270"/>
        <end position="337"/>
    </location>
</feature>
<evidence type="ECO:0000313" key="5">
    <source>
        <dbReference type="Proteomes" id="UP000321301"/>
    </source>
</evidence>
<dbReference type="Pfam" id="PF04773">
    <property type="entry name" value="FecR"/>
    <property type="match status" value="1"/>
</dbReference>
<evidence type="ECO:0008006" key="6">
    <source>
        <dbReference type="Google" id="ProtNLM"/>
    </source>
</evidence>
<sequence>MDNFTKKWQDFHAGSLSKKEAVEFLYFLESDLGKAKFQKLLKRTWMDQEEEKSTKDNPTANPTSSTSNNSAAHREKGDFFNKFSIIKITKFKTFIKYAACLLALILVLKHLDFLPDLTGNQTKESAETVWISKSNPKGIKSKILLPDSSWVYLNAGSKIQYPENFIENRDVHLEGEAFFEVYEDKDHPFVVKTFHVKTQVLGTSFNINSMNPESIEIGLATGSLKIINSASGKEIQLVPGEGSNVNPTNDEMEKYNVDILTLSQWKEGILHFDNEDFLRAIKKLENWYGVQITVTGEIPKGTCNGTFQKQTYLSNVLKVLGHAMDFNFEINKNQVTINTKK</sequence>
<protein>
    <recommendedName>
        <fullName evidence="6">Anti-sigma factor</fullName>
    </recommendedName>
</protein>
<dbReference type="Pfam" id="PF16344">
    <property type="entry name" value="FecR_C"/>
    <property type="match status" value="1"/>
</dbReference>
<reference evidence="4 5" key="1">
    <citation type="submission" date="2019-07" db="EMBL/GenBank/DDBJ databases">
        <title>Whole genome shotgun sequence of Cyclobacterium qasimii NBRC 106168.</title>
        <authorList>
            <person name="Hosoyama A."/>
            <person name="Uohara A."/>
            <person name="Ohji S."/>
            <person name="Ichikawa N."/>
        </authorList>
    </citation>
    <scope>NUCLEOTIDE SEQUENCE [LARGE SCALE GENOMIC DNA]</scope>
    <source>
        <strain evidence="4 5">NBRC 106168</strain>
    </source>
</reference>
<feature type="compositionally biased region" description="Low complexity" evidence="1">
    <location>
        <begin position="57"/>
        <end position="71"/>
    </location>
</feature>
<name>A0A512C6Z4_9BACT</name>
<comment type="caution">
    <text evidence="4">The sequence shown here is derived from an EMBL/GenBank/DDBJ whole genome shotgun (WGS) entry which is preliminary data.</text>
</comment>
<dbReference type="PANTHER" id="PTHR30273:SF2">
    <property type="entry name" value="PROTEIN FECR"/>
    <property type="match status" value="1"/>
</dbReference>
<dbReference type="EMBL" id="BJYV01000001">
    <property type="protein sequence ID" value="GEO19986.1"/>
    <property type="molecule type" value="Genomic_DNA"/>
</dbReference>
<evidence type="ECO:0000313" key="4">
    <source>
        <dbReference type="EMBL" id="GEO19986.1"/>
    </source>
</evidence>
<dbReference type="InterPro" id="IPR012373">
    <property type="entry name" value="Ferrdict_sens_TM"/>
</dbReference>
<accession>A0A512C6Z4</accession>
<dbReference type="PIRSF" id="PIRSF018266">
    <property type="entry name" value="FecR"/>
    <property type="match status" value="1"/>
</dbReference>
<dbReference type="GO" id="GO:0016989">
    <property type="term" value="F:sigma factor antagonist activity"/>
    <property type="evidence" value="ECO:0007669"/>
    <property type="project" value="TreeGrafter"/>
</dbReference>
<evidence type="ECO:0000259" key="3">
    <source>
        <dbReference type="Pfam" id="PF16344"/>
    </source>
</evidence>
<dbReference type="Gene3D" id="3.55.50.30">
    <property type="match status" value="1"/>
</dbReference>